<gene>
    <name evidence="1" type="ORF">RFI_23911</name>
</gene>
<keyword evidence="2" id="KW-1185">Reference proteome</keyword>
<evidence type="ECO:0000313" key="2">
    <source>
        <dbReference type="Proteomes" id="UP000023152"/>
    </source>
</evidence>
<name>X6MHX5_RETFI</name>
<dbReference type="AlphaFoldDB" id="X6MHX5"/>
<sequence length="189" mass="22553">MYKKKDISHSHNAFFFMKKLEEKNKKTIKKVTKVRKMNHTNQEEKRISPTQMSIFDLYFHASIHKEIKKIQTTHIPSGAIQKIKDNTQKFDKTQVTETWNEKKKVTAEPRKKIFLKTNENTKLINSKHFRLGQTFLDQQITKKQTNKKLTTINKQKRKKGIGDTPQFLFKLLFDLLQTFTPKKFSMIFF</sequence>
<evidence type="ECO:0000313" key="1">
    <source>
        <dbReference type="EMBL" id="ETO13459.1"/>
    </source>
</evidence>
<organism evidence="1 2">
    <name type="scientific">Reticulomyxa filosa</name>
    <dbReference type="NCBI Taxonomy" id="46433"/>
    <lineage>
        <taxon>Eukaryota</taxon>
        <taxon>Sar</taxon>
        <taxon>Rhizaria</taxon>
        <taxon>Retaria</taxon>
        <taxon>Foraminifera</taxon>
        <taxon>Monothalamids</taxon>
        <taxon>Reticulomyxidae</taxon>
        <taxon>Reticulomyxa</taxon>
    </lineage>
</organism>
<protein>
    <submittedName>
        <fullName evidence="1">Uncharacterized protein</fullName>
    </submittedName>
</protein>
<proteinExistence type="predicted"/>
<accession>X6MHX5</accession>
<dbReference type="Proteomes" id="UP000023152">
    <property type="component" value="Unassembled WGS sequence"/>
</dbReference>
<dbReference type="EMBL" id="ASPP01020592">
    <property type="protein sequence ID" value="ETO13459.1"/>
    <property type="molecule type" value="Genomic_DNA"/>
</dbReference>
<reference evidence="1 2" key="1">
    <citation type="journal article" date="2013" name="Curr. Biol.">
        <title>The Genome of the Foraminiferan Reticulomyxa filosa.</title>
        <authorList>
            <person name="Glockner G."/>
            <person name="Hulsmann N."/>
            <person name="Schleicher M."/>
            <person name="Noegel A.A."/>
            <person name="Eichinger L."/>
            <person name="Gallinger C."/>
            <person name="Pawlowski J."/>
            <person name="Sierra R."/>
            <person name="Euteneuer U."/>
            <person name="Pillet L."/>
            <person name="Moustafa A."/>
            <person name="Platzer M."/>
            <person name="Groth M."/>
            <person name="Szafranski K."/>
            <person name="Schliwa M."/>
        </authorList>
    </citation>
    <scope>NUCLEOTIDE SEQUENCE [LARGE SCALE GENOMIC DNA]</scope>
</reference>
<comment type="caution">
    <text evidence="1">The sequence shown here is derived from an EMBL/GenBank/DDBJ whole genome shotgun (WGS) entry which is preliminary data.</text>
</comment>